<evidence type="ECO:0000313" key="8">
    <source>
        <dbReference type="Proteomes" id="UP000299102"/>
    </source>
</evidence>
<dbReference type="AlphaFoldDB" id="A0A4C1W8R7"/>
<dbReference type="OrthoDB" id="339151at2759"/>
<keyword evidence="2 3" id="KW-0694">RNA-binding</keyword>
<comment type="subcellular location">
    <subcellularLocation>
        <location evidence="1">Cytoplasm</location>
        <location evidence="1">Stress granule</location>
    </subcellularLocation>
</comment>
<dbReference type="InterPro" id="IPR035979">
    <property type="entry name" value="RBD_domain_sf"/>
</dbReference>
<dbReference type="InterPro" id="IPR012677">
    <property type="entry name" value="Nucleotide-bd_a/b_plait_sf"/>
</dbReference>
<dbReference type="Pfam" id="PF02136">
    <property type="entry name" value="NTF2"/>
    <property type="match status" value="1"/>
</dbReference>
<dbReference type="CDD" id="cd00780">
    <property type="entry name" value="NTF2"/>
    <property type="match status" value="1"/>
</dbReference>
<dbReference type="Gene3D" id="3.10.450.50">
    <property type="match status" value="1"/>
</dbReference>
<gene>
    <name evidence="7" type="primary">G3bp2</name>
    <name evidence="7" type="ORF">EVAR_85015_1</name>
</gene>
<dbReference type="EMBL" id="BGZK01000501">
    <property type="protein sequence ID" value="GBP47423.1"/>
    <property type="molecule type" value="Genomic_DNA"/>
</dbReference>
<accession>A0A4C1W8R7</accession>
<feature type="region of interest" description="Disordered" evidence="4">
    <location>
        <begin position="168"/>
        <end position="419"/>
    </location>
</feature>
<proteinExistence type="predicted"/>
<dbReference type="SMART" id="SM00360">
    <property type="entry name" value="RRM"/>
    <property type="match status" value="1"/>
</dbReference>
<dbReference type="GO" id="GO:0005829">
    <property type="term" value="C:cytosol"/>
    <property type="evidence" value="ECO:0007669"/>
    <property type="project" value="TreeGrafter"/>
</dbReference>
<evidence type="ECO:0000256" key="2">
    <source>
        <dbReference type="ARBA" id="ARBA00022884"/>
    </source>
</evidence>
<dbReference type="GO" id="GO:1990904">
    <property type="term" value="C:ribonucleoprotein complex"/>
    <property type="evidence" value="ECO:0007669"/>
    <property type="project" value="TreeGrafter"/>
</dbReference>
<feature type="compositionally biased region" description="Low complexity" evidence="4">
    <location>
        <begin position="361"/>
        <end position="374"/>
    </location>
</feature>
<reference evidence="7 8" key="1">
    <citation type="journal article" date="2019" name="Commun. Biol.">
        <title>The bagworm genome reveals a unique fibroin gene that provides high tensile strength.</title>
        <authorList>
            <person name="Kono N."/>
            <person name="Nakamura H."/>
            <person name="Ohtoshi R."/>
            <person name="Tomita M."/>
            <person name="Numata K."/>
            <person name="Arakawa K."/>
        </authorList>
    </citation>
    <scope>NUCLEOTIDE SEQUENCE [LARGE SCALE GENOMIC DNA]</scope>
</reference>
<dbReference type="Gene3D" id="3.30.70.330">
    <property type="match status" value="1"/>
</dbReference>
<feature type="compositionally biased region" description="Pro residues" evidence="4">
    <location>
        <begin position="308"/>
        <end position="322"/>
    </location>
</feature>
<evidence type="ECO:0000256" key="4">
    <source>
        <dbReference type="SAM" id="MobiDB-lite"/>
    </source>
</evidence>
<dbReference type="InterPro" id="IPR018222">
    <property type="entry name" value="Nuclear_transport_factor_2_euk"/>
</dbReference>
<dbReference type="GO" id="GO:0010494">
    <property type="term" value="C:cytoplasmic stress granule"/>
    <property type="evidence" value="ECO:0007669"/>
    <property type="project" value="UniProtKB-SubCell"/>
</dbReference>
<dbReference type="SUPFAM" id="SSF54928">
    <property type="entry name" value="RNA-binding domain, RBD"/>
    <property type="match status" value="1"/>
</dbReference>
<dbReference type="Pfam" id="PF00076">
    <property type="entry name" value="RRM_1"/>
    <property type="match status" value="1"/>
</dbReference>
<dbReference type="InterPro" id="IPR000504">
    <property type="entry name" value="RRM_dom"/>
</dbReference>
<evidence type="ECO:0000259" key="5">
    <source>
        <dbReference type="PROSITE" id="PS50102"/>
    </source>
</evidence>
<feature type="compositionally biased region" description="Pro residues" evidence="4">
    <location>
        <begin position="529"/>
        <end position="542"/>
    </location>
</feature>
<feature type="domain" description="RRM" evidence="5">
    <location>
        <begin position="424"/>
        <end position="509"/>
    </location>
</feature>
<dbReference type="InterPro" id="IPR039539">
    <property type="entry name" value="Ras_GTPase_bind_prot"/>
</dbReference>
<dbReference type="Proteomes" id="UP000299102">
    <property type="component" value="Unassembled WGS sequence"/>
</dbReference>
<feature type="compositionally biased region" description="Gly residues" evidence="4">
    <location>
        <begin position="395"/>
        <end position="412"/>
    </location>
</feature>
<evidence type="ECO:0000256" key="3">
    <source>
        <dbReference type="PROSITE-ProRule" id="PRU00176"/>
    </source>
</evidence>
<dbReference type="STRING" id="151549.A0A4C1W8R7"/>
<evidence type="ECO:0000313" key="7">
    <source>
        <dbReference type="EMBL" id="GBP47423.1"/>
    </source>
</evidence>
<protein>
    <submittedName>
        <fullName evidence="7">Ras GTPase-activating protein-binding protein 2</fullName>
    </submittedName>
</protein>
<dbReference type="GO" id="GO:0003729">
    <property type="term" value="F:mRNA binding"/>
    <property type="evidence" value="ECO:0007669"/>
    <property type="project" value="TreeGrafter"/>
</dbReference>
<feature type="compositionally biased region" description="Pro residues" evidence="4">
    <location>
        <begin position="187"/>
        <end position="236"/>
    </location>
</feature>
<dbReference type="PANTHER" id="PTHR10693">
    <property type="entry name" value="RAS GTPASE-ACTIVATING PROTEIN-BINDING PROTEIN"/>
    <property type="match status" value="1"/>
</dbReference>
<dbReference type="SUPFAM" id="SSF54427">
    <property type="entry name" value="NTF2-like"/>
    <property type="match status" value="1"/>
</dbReference>
<keyword evidence="8" id="KW-1185">Reference proteome</keyword>
<dbReference type="InterPro" id="IPR002075">
    <property type="entry name" value="NTF2_dom"/>
</dbReference>
<dbReference type="PROSITE" id="PS50102">
    <property type="entry name" value="RRM"/>
    <property type="match status" value="1"/>
</dbReference>
<feature type="compositionally biased region" description="Basic and acidic residues" evidence="4">
    <location>
        <begin position="504"/>
        <end position="518"/>
    </location>
</feature>
<dbReference type="PANTHER" id="PTHR10693:SF20">
    <property type="entry name" value="AT27578P"/>
    <property type="match status" value="1"/>
</dbReference>
<name>A0A4C1W8R7_EUMVA</name>
<organism evidence="7 8">
    <name type="scientific">Eumeta variegata</name>
    <name type="common">Bagworm moth</name>
    <name type="synonym">Eumeta japonica</name>
    <dbReference type="NCBI Taxonomy" id="151549"/>
    <lineage>
        <taxon>Eukaryota</taxon>
        <taxon>Metazoa</taxon>
        <taxon>Ecdysozoa</taxon>
        <taxon>Arthropoda</taxon>
        <taxon>Hexapoda</taxon>
        <taxon>Insecta</taxon>
        <taxon>Pterygota</taxon>
        <taxon>Neoptera</taxon>
        <taxon>Endopterygota</taxon>
        <taxon>Lepidoptera</taxon>
        <taxon>Glossata</taxon>
        <taxon>Ditrysia</taxon>
        <taxon>Tineoidea</taxon>
        <taxon>Psychidae</taxon>
        <taxon>Oiketicinae</taxon>
        <taxon>Eumeta</taxon>
    </lineage>
</organism>
<dbReference type="InterPro" id="IPR032710">
    <property type="entry name" value="NTF2-like_dom_sf"/>
</dbReference>
<dbReference type="FunFam" id="3.10.450.50:FF:000010">
    <property type="entry name" value="Ras GTPase-activating protein-binding protein"/>
    <property type="match status" value="1"/>
</dbReference>
<evidence type="ECO:0000256" key="1">
    <source>
        <dbReference type="ARBA" id="ARBA00004210"/>
    </source>
</evidence>
<sequence length="542" mass="57122">MAALNVKEKECKGSSWEQTITRVVHSIEMVMEASPSPQSVGREFVRQYYTLLNKAPSHLHRFYNNYSSFVHGGLDAPNRETPPVIGQKQIHNRIQQLNFRDCHAKISQVDSQATLGNGVVVQVTGELSNGGAPMRRFTQTFVLAAQSPKKYYVHNDIFRYQDIVLSDEEGEGSTRSEGEDEESRGYFPPPPTAFPSGGFPPAPMPPAHPHVPPAAPLAPTAPPVPPPTAAPAPAPTSVPAQTPHLNGHPAAPPLHDDSIRHLGATLQATSISSGPEVESINAVDSENASTPLMPPEPEPEPEPEREPTPPPQTAAPPVPPEPKTYANLLKSGGPPAHAQPAHTRSSPPQSGTAVSGGGTPSGAAAAGGVAGAEAPRPRPQRPPRDVQPPPDGPSSGAGAGIGGNTGAGGVTGTGNNARRYSDSHQLFLGNLPHNATEEELRALFGRFGAIAELRVHSKPAAAGGARHPNYGFITYEQPQAAHNCLHAAPLYFPPDAPDAVKLNVEEKKARGGRAEAPRGGRGAARGPPSHRPPFPSRPPYRR</sequence>
<evidence type="ECO:0000259" key="6">
    <source>
        <dbReference type="PROSITE" id="PS50177"/>
    </source>
</evidence>
<feature type="region of interest" description="Disordered" evidence="4">
    <location>
        <begin position="504"/>
        <end position="542"/>
    </location>
</feature>
<comment type="caution">
    <text evidence="7">The sequence shown here is derived from an EMBL/GenBank/DDBJ whole genome shotgun (WGS) entry which is preliminary data.</text>
</comment>
<dbReference type="PROSITE" id="PS50177">
    <property type="entry name" value="NTF2_DOMAIN"/>
    <property type="match status" value="1"/>
</dbReference>
<feature type="domain" description="NTF2" evidence="6">
    <location>
        <begin position="40"/>
        <end position="160"/>
    </location>
</feature>